<organism evidence="2 3">
    <name type="scientific">Plectosphaerella plurivora</name>
    <dbReference type="NCBI Taxonomy" id="936078"/>
    <lineage>
        <taxon>Eukaryota</taxon>
        <taxon>Fungi</taxon>
        <taxon>Dikarya</taxon>
        <taxon>Ascomycota</taxon>
        <taxon>Pezizomycotina</taxon>
        <taxon>Sordariomycetes</taxon>
        <taxon>Hypocreomycetidae</taxon>
        <taxon>Glomerellales</taxon>
        <taxon>Plectosphaerellaceae</taxon>
        <taxon>Plectosphaerella</taxon>
    </lineage>
</organism>
<proteinExistence type="predicted"/>
<evidence type="ECO:0000256" key="1">
    <source>
        <dbReference type="SAM" id="MobiDB-lite"/>
    </source>
</evidence>
<feature type="region of interest" description="Disordered" evidence="1">
    <location>
        <begin position="19"/>
        <end position="53"/>
    </location>
</feature>
<dbReference type="AlphaFoldDB" id="A0A9P8VIA7"/>
<sequence>MPTVDLDDGRKWREIVKSSREREERMREVRATRRCAQKMRRENRRFPEKDRLEDEKRRAAVVVDGALSAFLSYPFSLATGPGEGVPTRAPQSPPPSGPRGVKNRDAACRQERRAIVSDEETRFPTRVVMAPRILGGGCWWLKWVRRRQSEVREKSCLWPGALALGGRRRLRSLEADASLYLETGWVCRSGQQGVPNRFTEASLCQRQPEAQAETNG</sequence>
<gene>
    <name evidence="2" type="ORF">F5X68DRAFT_60079</name>
</gene>
<evidence type="ECO:0000313" key="3">
    <source>
        <dbReference type="Proteomes" id="UP000770015"/>
    </source>
</evidence>
<name>A0A9P8VIA7_9PEZI</name>
<feature type="region of interest" description="Disordered" evidence="1">
    <location>
        <begin position="81"/>
        <end position="106"/>
    </location>
</feature>
<accession>A0A9P8VIA7</accession>
<evidence type="ECO:0000313" key="2">
    <source>
        <dbReference type="EMBL" id="KAH6692662.1"/>
    </source>
</evidence>
<dbReference type="Proteomes" id="UP000770015">
    <property type="component" value="Unassembled WGS sequence"/>
</dbReference>
<feature type="compositionally biased region" description="Basic and acidic residues" evidence="1">
    <location>
        <begin position="19"/>
        <end position="31"/>
    </location>
</feature>
<feature type="compositionally biased region" description="Basic residues" evidence="1">
    <location>
        <begin position="32"/>
        <end position="43"/>
    </location>
</feature>
<dbReference type="EMBL" id="JAGSXJ010000004">
    <property type="protein sequence ID" value="KAH6692662.1"/>
    <property type="molecule type" value="Genomic_DNA"/>
</dbReference>
<reference evidence="2" key="1">
    <citation type="journal article" date="2021" name="Nat. Commun.">
        <title>Genetic determinants of endophytism in the Arabidopsis root mycobiome.</title>
        <authorList>
            <person name="Mesny F."/>
            <person name="Miyauchi S."/>
            <person name="Thiergart T."/>
            <person name="Pickel B."/>
            <person name="Atanasova L."/>
            <person name="Karlsson M."/>
            <person name="Huettel B."/>
            <person name="Barry K.W."/>
            <person name="Haridas S."/>
            <person name="Chen C."/>
            <person name="Bauer D."/>
            <person name="Andreopoulos W."/>
            <person name="Pangilinan J."/>
            <person name="LaButti K."/>
            <person name="Riley R."/>
            <person name="Lipzen A."/>
            <person name="Clum A."/>
            <person name="Drula E."/>
            <person name="Henrissat B."/>
            <person name="Kohler A."/>
            <person name="Grigoriev I.V."/>
            <person name="Martin F.M."/>
            <person name="Hacquard S."/>
        </authorList>
    </citation>
    <scope>NUCLEOTIDE SEQUENCE</scope>
    <source>
        <strain evidence="2">MPI-SDFR-AT-0117</strain>
    </source>
</reference>
<protein>
    <submittedName>
        <fullName evidence="2">Uncharacterized protein</fullName>
    </submittedName>
</protein>
<comment type="caution">
    <text evidence="2">The sequence shown here is derived from an EMBL/GenBank/DDBJ whole genome shotgun (WGS) entry which is preliminary data.</text>
</comment>
<keyword evidence="3" id="KW-1185">Reference proteome</keyword>
<feature type="compositionally biased region" description="Basic and acidic residues" evidence="1">
    <location>
        <begin position="44"/>
        <end position="53"/>
    </location>
</feature>